<keyword evidence="5 11" id="KW-0500">Molybdenum</keyword>
<comment type="catalytic activity">
    <reaction evidence="10">
        <text>adenylyl-molybdopterin + molybdate = Mo-molybdopterin + AMP + H(+)</text>
        <dbReference type="Rhea" id="RHEA:35047"/>
        <dbReference type="ChEBI" id="CHEBI:15378"/>
        <dbReference type="ChEBI" id="CHEBI:36264"/>
        <dbReference type="ChEBI" id="CHEBI:62727"/>
        <dbReference type="ChEBI" id="CHEBI:71302"/>
        <dbReference type="ChEBI" id="CHEBI:456215"/>
        <dbReference type="EC" id="2.10.1.1"/>
    </reaction>
</comment>
<dbReference type="STRING" id="1429083.GCA_001885685_00935"/>
<dbReference type="SMART" id="SM00852">
    <property type="entry name" value="MoCF_biosynth"/>
    <property type="match status" value="1"/>
</dbReference>
<evidence type="ECO:0000256" key="2">
    <source>
        <dbReference type="ARBA" id="ARBA00002901"/>
    </source>
</evidence>
<dbReference type="PANTHER" id="PTHR10192">
    <property type="entry name" value="MOLYBDOPTERIN BIOSYNTHESIS PROTEIN"/>
    <property type="match status" value="1"/>
</dbReference>
<dbReference type="Gene3D" id="3.40.980.10">
    <property type="entry name" value="MoaB/Mog-like domain"/>
    <property type="match status" value="1"/>
</dbReference>
<reference evidence="13 14" key="1">
    <citation type="submission" date="2016-10" db="EMBL/GenBank/DDBJ databases">
        <authorList>
            <person name="de Groot N.N."/>
        </authorList>
    </citation>
    <scope>NUCLEOTIDE SEQUENCE [LARGE SCALE GENOMIC DNA]</scope>
    <source>
        <strain evidence="13 14">JCM 19513</strain>
    </source>
</reference>
<dbReference type="Gene3D" id="3.90.105.10">
    <property type="entry name" value="Molybdopterin biosynthesis moea protein, domain 2"/>
    <property type="match status" value="1"/>
</dbReference>
<keyword evidence="7 11" id="KW-0479">Metal-binding</keyword>
<dbReference type="Gene3D" id="2.40.340.10">
    <property type="entry name" value="MoeA, C-terminal, domain IV"/>
    <property type="match status" value="1"/>
</dbReference>
<dbReference type="Pfam" id="PF00994">
    <property type="entry name" value="MoCF_biosynth"/>
    <property type="match status" value="1"/>
</dbReference>
<dbReference type="InterPro" id="IPR001453">
    <property type="entry name" value="MoaB/Mog_dom"/>
</dbReference>
<keyword evidence="9 11" id="KW-0501">Molybdenum cofactor biosynthesis</keyword>
<dbReference type="NCBIfam" id="NF045515">
    <property type="entry name" value="Glp_gephyrin"/>
    <property type="match status" value="1"/>
</dbReference>
<dbReference type="PANTHER" id="PTHR10192:SF5">
    <property type="entry name" value="GEPHYRIN"/>
    <property type="match status" value="1"/>
</dbReference>
<dbReference type="SUPFAM" id="SSF63867">
    <property type="entry name" value="MoeA C-terminal domain-like"/>
    <property type="match status" value="1"/>
</dbReference>
<dbReference type="Pfam" id="PF03453">
    <property type="entry name" value="MoeA_N"/>
    <property type="match status" value="1"/>
</dbReference>
<dbReference type="GO" id="GO:0006777">
    <property type="term" value="P:Mo-molybdopterin cofactor biosynthetic process"/>
    <property type="evidence" value="ECO:0007669"/>
    <property type="project" value="UniProtKB-UniRule"/>
</dbReference>
<dbReference type="InterPro" id="IPR008284">
    <property type="entry name" value="MoCF_biosynth_CS"/>
</dbReference>
<dbReference type="GO" id="GO:0046872">
    <property type="term" value="F:metal ion binding"/>
    <property type="evidence" value="ECO:0007669"/>
    <property type="project" value="UniProtKB-UniRule"/>
</dbReference>
<dbReference type="InterPro" id="IPR038987">
    <property type="entry name" value="MoeA-like"/>
</dbReference>
<evidence type="ECO:0000256" key="8">
    <source>
        <dbReference type="ARBA" id="ARBA00022842"/>
    </source>
</evidence>
<dbReference type="AlphaFoldDB" id="A0A1H7SCM3"/>
<comment type="pathway">
    <text evidence="3 11">Cofactor biosynthesis; molybdopterin biosynthesis.</text>
</comment>
<dbReference type="SUPFAM" id="SSF53218">
    <property type="entry name" value="Molybdenum cofactor biosynthesis proteins"/>
    <property type="match status" value="1"/>
</dbReference>
<evidence type="ECO:0000256" key="1">
    <source>
        <dbReference type="ARBA" id="ARBA00001946"/>
    </source>
</evidence>
<dbReference type="Gene3D" id="2.170.190.11">
    <property type="entry name" value="Molybdopterin biosynthesis moea protein, domain 3"/>
    <property type="match status" value="1"/>
</dbReference>
<comment type="function">
    <text evidence="2 11">Catalyzes the insertion of molybdate into adenylated molybdopterin with the concomitant release of AMP.</text>
</comment>
<sequence>MTACACDVCPPQGLSPIADVLDQLRHEAEKLPRTEVITLPLLAACGSVLACHVLAQVTVPPADNSAMDGYAVNSAQCVDGALLPVSQRIAAGQAGTPLASGSCARIFTGAPIPLGADAVIAQEQVELLADGRVRLPAVQPGSHIRRAGEDAQVGHVLKRAGERLRPADLGLLASCGVAEVLVYRRLRVAVISTGDELREPWQPLSAGQLYNSNKYVLLSQLDELGFDAFDAGTLDDDYQRTCERLEELAGQFDLLITTGGVSVGEEDHVKAAVDHLGQLLLWKLAIKPGKPLAFGYACGTPIMALPGNPVAAAVTFLLVVVPWLRWRQGEHYQLPTPQWLPASFSWRAGPRREYLRVRSEQAGLARYANQGSGVLSSMSWADGLAYVEPDSQIQAGDALPYFSFAQLLA</sequence>
<dbReference type="UniPathway" id="UPA00344"/>
<evidence type="ECO:0000256" key="9">
    <source>
        <dbReference type="ARBA" id="ARBA00023150"/>
    </source>
</evidence>
<evidence type="ECO:0000256" key="6">
    <source>
        <dbReference type="ARBA" id="ARBA00022679"/>
    </source>
</evidence>
<comment type="similarity">
    <text evidence="4 11">Belongs to the MoeA family.</text>
</comment>
<dbReference type="GO" id="GO:0061599">
    <property type="term" value="F:molybdopterin molybdotransferase activity"/>
    <property type="evidence" value="ECO:0007669"/>
    <property type="project" value="UniProtKB-UniRule"/>
</dbReference>
<dbReference type="InterPro" id="IPR036425">
    <property type="entry name" value="MoaB/Mog-like_dom_sf"/>
</dbReference>
<dbReference type="RefSeq" id="WP_074870316.1">
    <property type="nucleotide sequence ID" value="NZ_FOAS01000018.1"/>
</dbReference>
<evidence type="ECO:0000256" key="4">
    <source>
        <dbReference type="ARBA" id="ARBA00010763"/>
    </source>
</evidence>
<keyword evidence="8 11" id="KW-0460">Magnesium</keyword>
<dbReference type="PROSITE" id="PS01079">
    <property type="entry name" value="MOCF_BIOSYNTHESIS_2"/>
    <property type="match status" value="1"/>
</dbReference>
<protein>
    <recommendedName>
        <fullName evidence="11">Molybdopterin molybdenumtransferase</fullName>
        <ecNumber evidence="11">2.10.1.1</ecNumber>
    </recommendedName>
</protein>
<accession>A0A1H7SCM3</accession>
<dbReference type="InterPro" id="IPR005110">
    <property type="entry name" value="MoeA_linker/N"/>
</dbReference>
<evidence type="ECO:0000256" key="7">
    <source>
        <dbReference type="ARBA" id="ARBA00022723"/>
    </source>
</evidence>
<dbReference type="EC" id="2.10.1.1" evidence="11"/>
<keyword evidence="14" id="KW-1185">Reference proteome</keyword>
<evidence type="ECO:0000256" key="10">
    <source>
        <dbReference type="ARBA" id="ARBA00047317"/>
    </source>
</evidence>
<dbReference type="CDD" id="cd00887">
    <property type="entry name" value="MoeA"/>
    <property type="match status" value="1"/>
</dbReference>
<dbReference type="Proteomes" id="UP000185766">
    <property type="component" value="Unassembled WGS sequence"/>
</dbReference>
<dbReference type="EMBL" id="FOAS01000018">
    <property type="protein sequence ID" value="SEL69484.1"/>
    <property type="molecule type" value="Genomic_DNA"/>
</dbReference>
<evidence type="ECO:0000313" key="14">
    <source>
        <dbReference type="Proteomes" id="UP000185766"/>
    </source>
</evidence>
<dbReference type="NCBIfam" id="TIGR00177">
    <property type="entry name" value="molyb_syn"/>
    <property type="match status" value="1"/>
</dbReference>
<name>A0A1H7SCM3_9GAMM</name>
<dbReference type="InterPro" id="IPR036135">
    <property type="entry name" value="MoeA_linker/N_sf"/>
</dbReference>
<keyword evidence="6 11" id="KW-0808">Transferase</keyword>
<dbReference type="InterPro" id="IPR005111">
    <property type="entry name" value="MoeA_C_domain_IV"/>
</dbReference>
<dbReference type="GO" id="GO:0005829">
    <property type="term" value="C:cytosol"/>
    <property type="evidence" value="ECO:0007669"/>
    <property type="project" value="TreeGrafter"/>
</dbReference>
<comment type="cofactor">
    <cofactor evidence="1 11">
        <name>Mg(2+)</name>
        <dbReference type="ChEBI" id="CHEBI:18420"/>
    </cofactor>
</comment>
<feature type="domain" description="MoaB/Mog" evidence="12">
    <location>
        <begin position="189"/>
        <end position="326"/>
    </location>
</feature>
<dbReference type="InterPro" id="IPR036688">
    <property type="entry name" value="MoeA_C_domain_IV_sf"/>
</dbReference>
<dbReference type="Pfam" id="PF03454">
    <property type="entry name" value="MoeA_C"/>
    <property type="match status" value="1"/>
</dbReference>
<proteinExistence type="inferred from homology"/>
<organism evidence="13 14">
    <name type="scientific">Atopomonas hussainii</name>
    <dbReference type="NCBI Taxonomy" id="1429083"/>
    <lineage>
        <taxon>Bacteria</taxon>
        <taxon>Pseudomonadati</taxon>
        <taxon>Pseudomonadota</taxon>
        <taxon>Gammaproteobacteria</taxon>
        <taxon>Pseudomonadales</taxon>
        <taxon>Pseudomonadaceae</taxon>
        <taxon>Atopomonas</taxon>
    </lineage>
</organism>
<evidence type="ECO:0000256" key="11">
    <source>
        <dbReference type="RuleBase" id="RU365090"/>
    </source>
</evidence>
<evidence type="ECO:0000259" key="12">
    <source>
        <dbReference type="SMART" id="SM00852"/>
    </source>
</evidence>
<dbReference type="SUPFAM" id="SSF63882">
    <property type="entry name" value="MoeA N-terminal region -like"/>
    <property type="match status" value="1"/>
</dbReference>
<evidence type="ECO:0000313" key="13">
    <source>
        <dbReference type="EMBL" id="SEL69484.1"/>
    </source>
</evidence>
<dbReference type="FunFam" id="3.40.980.10:FF:000004">
    <property type="entry name" value="Molybdopterin molybdenumtransferase"/>
    <property type="match status" value="1"/>
</dbReference>
<evidence type="ECO:0000256" key="5">
    <source>
        <dbReference type="ARBA" id="ARBA00022505"/>
    </source>
</evidence>
<gene>
    <name evidence="13" type="ORF">SAMN05216214_11810</name>
</gene>
<evidence type="ECO:0000256" key="3">
    <source>
        <dbReference type="ARBA" id="ARBA00005046"/>
    </source>
</evidence>